<evidence type="ECO:0000256" key="3">
    <source>
        <dbReference type="ARBA" id="ARBA00022448"/>
    </source>
</evidence>
<comment type="similarity">
    <text evidence="2 14 15">Belongs to the TonB-dependent receptor family.</text>
</comment>
<dbReference type="CDD" id="cd01347">
    <property type="entry name" value="ligand_gated_channel"/>
    <property type="match status" value="1"/>
</dbReference>
<evidence type="ECO:0000256" key="11">
    <source>
        <dbReference type="ARBA" id="ARBA00023136"/>
    </source>
</evidence>
<dbReference type="AlphaFoldDB" id="A0A1C3UL03"/>
<dbReference type="Pfam" id="PF07715">
    <property type="entry name" value="Plug"/>
    <property type="match status" value="1"/>
</dbReference>
<evidence type="ECO:0000256" key="1">
    <source>
        <dbReference type="ARBA" id="ARBA00004571"/>
    </source>
</evidence>
<reference evidence="20" key="1">
    <citation type="submission" date="2016-08" db="EMBL/GenBank/DDBJ databases">
        <authorList>
            <person name="Varghese N."/>
            <person name="Submissions Spin"/>
        </authorList>
    </citation>
    <scope>NUCLEOTIDE SEQUENCE [LARGE SCALE GENOMIC DNA]</scope>
    <source>
        <strain evidence="20">HAMBI 2975</strain>
    </source>
</reference>
<dbReference type="PROSITE" id="PS52016">
    <property type="entry name" value="TONB_DEPENDENT_REC_3"/>
    <property type="match status" value="1"/>
</dbReference>
<dbReference type="Pfam" id="PF00593">
    <property type="entry name" value="TonB_dep_Rec_b-barrel"/>
    <property type="match status" value="1"/>
</dbReference>
<dbReference type="InterPro" id="IPR000531">
    <property type="entry name" value="Beta-barrel_TonB"/>
</dbReference>
<dbReference type="OrthoDB" id="9760333at2"/>
<evidence type="ECO:0000256" key="8">
    <source>
        <dbReference type="ARBA" id="ARBA00023004"/>
    </source>
</evidence>
<dbReference type="RefSeq" id="WP_092708374.1">
    <property type="nucleotide sequence ID" value="NZ_FMAG01000001.1"/>
</dbReference>
<dbReference type="FunFam" id="2.170.130.10:FF:000001">
    <property type="entry name" value="Catecholate siderophore TonB-dependent receptor"/>
    <property type="match status" value="1"/>
</dbReference>
<evidence type="ECO:0000259" key="18">
    <source>
        <dbReference type="Pfam" id="PF07715"/>
    </source>
</evidence>
<evidence type="ECO:0000256" key="10">
    <source>
        <dbReference type="ARBA" id="ARBA00023077"/>
    </source>
</evidence>
<dbReference type="NCBIfam" id="TIGR01783">
    <property type="entry name" value="TonB-siderophor"/>
    <property type="match status" value="1"/>
</dbReference>
<dbReference type="InterPro" id="IPR036942">
    <property type="entry name" value="Beta-barrel_TonB_sf"/>
</dbReference>
<evidence type="ECO:0000256" key="13">
    <source>
        <dbReference type="ARBA" id="ARBA00023237"/>
    </source>
</evidence>
<dbReference type="InterPro" id="IPR012910">
    <property type="entry name" value="Plug_dom"/>
</dbReference>
<keyword evidence="9" id="KW-0406">Ion transport</keyword>
<sequence length="729" mass="80088">MKQKSHNYISNLTRKRFHRASGATALATVFALSGNAFAQDAAADANNGNATQLAPIVVSGQSSDASDNTTVAAKKSQGATKINTPLVETPRSVSVVTRKELEERGAQDITEAVRYSAGVQTGSYGFDPRFDQIYIRGNDVTTDGDYRDGLRQPYMNYAMFRTDPYALDRVEIIKGPVSVLYGAGSPGGIVNKISKLPTDETIREVGVLYGTSDRAQTMFDFGGRVNQDDDSMLYRIVGLARKGDTNFDIADDRYLIQPSFTWKPDDTTKITIYGSAQSTETDANVGAMIGPDGNVLDYRDSDPDYDYQRTKQQQVGYQFEHEFDGGFTFRQNLRFSHLDLKSRYLSTLDWVGDVAQRYATAIGDRMNVFQVDNQLESKFNTGAAAHTMLFGLDYTRMSDSFAYGMDATTSPAYDFDIDNPTYGVSSPTPAYNFSRVDASLQQFGAYALDQIELDKWRFTLGGRQTWVKQSTDTTIVSTDTTTNDSLNKNAFSYQLGALYLFDNGIAPFTSYSTSFNPVTQRSASGSILDPTKGEQYELGVKYQPPGTDILLSAVAYHLVEKNKPVLVDPLTLVYASLGEVTNKGIELEARANITDGWDVVAAYAYNHSEITRGDDAGNAPAVTPKNIASLWSNYTFQDDSAAKGLTVGAGIRYTGETYTSTANTAKNDASVYLDAAVSYDFGAVDQKYKGLTASVDVRNIANRRLTVCNEGYCYLGQGRNITASLKYRW</sequence>
<evidence type="ECO:0000256" key="2">
    <source>
        <dbReference type="ARBA" id="ARBA00009810"/>
    </source>
</evidence>
<keyword evidence="7 16" id="KW-0732">Signal</keyword>
<keyword evidence="8" id="KW-0408">Iron</keyword>
<dbReference type="InterPro" id="IPR037066">
    <property type="entry name" value="Plug_dom_sf"/>
</dbReference>
<dbReference type="InterPro" id="IPR006311">
    <property type="entry name" value="TAT_signal"/>
</dbReference>
<dbReference type="EMBL" id="FMAG01000001">
    <property type="protein sequence ID" value="SCB16109.1"/>
    <property type="molecule type" value="Genomic_DNA"/>
</dbReference>
<evidence type="ECO:0000256" key="4">
    <source>
        <dbReference type="ARBA" id="ARBA00022452"/>
    </source>
</evidence>
<evidence type="ECO:0000256" key="16">
    <source>
        <dbReference type="SAM" id="SignalP"/>
    </source>
</evidence>
<feature type="chain" id="PRO_5008683241" evidence="16">
    <location>
        <begin position="39"/>
        <end position="729"/>
    </location>
</feature>
<dbReference type="PANTHER" id="PTHR32552:SF68">
    <property type="entry name" value="FERRICHROME OUTER MEMBRANE TRANSPORTER_PHAGE RECEPTOR"/>
    <property type="match status" value="1"/>
</dbReference>
<evidence type="ECO:0000313" key="20">
    <source>
        <dbReference type="Proteomes" id="UP000199101"/>
    </source>
</evidence>
<dbReference type="GO" id="GO:0038023">
    <property type="term" value="F:signaling receptor activity"/>
    <property type="evidence" value="ECO:0007669"/>
    <property type="project" value="InterPro"/>
</dbReference>
<keyword evidence="11 14" id="KW-0472">Membrane</keyword>
<name>A0A1C3UL03_9HYPH</name>
<dbReference type="GO" id="GO:0015344">
    <property type="term" value="F:siderophore uptake transmembrane transporter activity"/>
    <property type="evidence" value="ECO:0007669"/>
    <property type="project" value="TreeGrafter"/>
</dbReference>
<evidence type="ECO:0000256" key="7">
    <source>
        <dbReference type="ARBA" id="ARBA00022729"/>
    </source>
</evidence>
<keyword evidence="12" id="KW-0675">Receptor</keyword>
<evidence type="ECO:0000256" key="15">
    <source>
        <dbReference type="RuleBase" id="RU003357"/>
    </source>
</evidence>
<dbReference type="PROSITE" id="PS51318">
    <property type="entry name" value="TAT"/>
    <property type="match status" value="1"/>
</dbReference>
<keyword evidence="6 14" id="KW-0812">Transmembrane</keyword>
<dbReference type="Gene3D" id="2.170.130.10">
    <property type="entry name" value="TonB-dependent receptor, plug domain"/>
    <property type="match status" value="1"/>
</dbReference>
<dbReference type="GO" id="GO:0009279">
    <property type="term" value="C:cell outer membrane"/>
    <property type="evidence" value="ECO:0007669"/>
    <property type="project" value="UniProtKB-SubCell"/>
</dbReference>
<keyword evidence="3 14" id="KW-0813">Transport</keyword>
<organism evidence="19 20">
    <name type="scientific">Rhizobium multihospitium</name>
    <dbReference type="NCBI Taxonomy" id="410764"/>
    <lineage>
        <taxon>Bacteria</taxon>
        <taxon>Pseudomonadati</taxon>
        <taxon>Pseudomonadota</taxon>
        <taxon>Alphaproteobacteria</taxon>
        <taxon>Hyphomicrobiales</taxon>
        <taxon>Rhizobiaceae</taxon>
        <taxon>Rhizobium/Agrobacterium group</taxon>
        <taxon>Rhizobium</taxon>
    </lineage>
</organism>
<evidence type="ECO:0000256" key="6">
    <source>
        <dbReference type="ARBA" id="ARBA00022692"/>
    </source>
</evidence>
<keyword evidence="4 14" id="KW-1134">Transmembrane beta strand</keyword>
<dbReference type="InterPro" id="IPR039426">
    <property type="entry name" value="TonB-dep_rcpt-like"/>
</dbReference>
<keyword evidence="20" id="KW-1185">Reference proteome</keyword>
<dbReference type="PANTHER" id="PTHR32552">
    <property type="entry name" value="FERRICHROME IRON RECEPTOR-RELATED"/>
    <property type="match status" value="1"/>
</dbReference>
<keyword evidence="13 14" id="KW-0998">Cell outer membrane</keyword>
<evidence type="ECO:0000259" key="17">
    <source>
        <dbReference type="Pfam" id="PF00593"/>
    </source>
</evidence>
<dbReference type="STRING" id="410764.GA0061103_2389"/>
<proteinExistence type="inferred from homology"/>
<feature type="domain" description="TonB-dependent receptor plug" evidence="18">
    <location>
        <begin position="86"/>
        <end position="189"/>
    </location>
</feature>
<dbReference type="Gene3D" id="2.40.170.20">
    <property type="entry name" value="TonB-dependent receptor, beta-barrel domain"/>
    <property type="match status" value="1"/>
</dbReference>
<keyword evidence="10 15" id="KW-0798">TonB box</keyword>
<feature type="domain" description="TonB-dependent receptor-like beta-barrel" evidence="17">
    <location>
        <begin position="264"/>
        <end position="700"/>
    </location>
</feature>
<evidence type="ECO:0000256" key="14">
    <source>
        <dbReference type="PROSITE-ProRule" id="PRU01360"/>
    </source>
</evidence>
<feature type="signal peptide" evidence="16">
    <location>
        <begin position="1"/>
        <end position="38"/>
    </location>
</feature>
<evidence type="ECO:0000313" key="19">
    <source>
        <dbReference type="EMBL" id="SCB16109.1"/>
    </source>
</evidence>
<dbReference type="Proteomes" id="UP000199101">
    <property type="component" value="Unassembled WGS sequence"/>
</dbReference>
<gene>
    <name evidence="19" type="ORF">GA0061103_2389</name>
</gene>
<comment type="subcellular location">
    <subcellularLocation>
        <location evidence="1 14">Cell outer membrane</location>
        <topology evidence="1 14">Multi-pass membrane protein</topology>
    </subcellularLocation>
</comment>
<evidence type="ECO:0000256" key="12">
    <source>
        <dbReference type="ARBA" id="ARBA00023170"/>
    </source>
</evidence>
<accession>A0A1C3UL03</accession>
<keyword evidence="5" id="KW-0410">Iron transport</keyword>
<protein>
    <submittedName>
        <fullName evidence="19">Iron complex outermembrane recepter protein</fullName>
    </submittedName>
</protein>
<evidence type="ECO:0000256" key="9">
    <source>
        <dbReference type="ARBA" id="ARBA00023065"/>
    </source>
</evidence>
<evidence type="ECO:0000256" key="5">
    <source>
        <dbReference type="ARBA" id="ARBA00022496"/>
    </source>
</evidence>
<dbReference type="InterPro" id="IPR010105">
    <property type="entry name" value="TonB_sidphr_rcpt"/>
</dbReference>
<dbReference type="GO" id="GO:0015891">
    <property type="term" value="P:siderophore transport"/>
    <property type="evidence" value="ECO:0007669"/>
    <property type="project" value="InterPro"/>
</dbReference>
<dbReference type="SUPFAM" id="SSF56935">
    <property type="entry name" value="Porins"/>
    <property type="match status" value="1"/>
</dbReference>